<reference evidence="2" key="3">
    <citation type="submission" date="2022-06" db="UniProtKB">
        <authorList>
            <consortium name="EnsemblPlants"/>
        </authorList>
    </citation>
    <scope>IDENTIFICATION</scope>
</reference>
<feature type="region of interest" description="Disordered" evidence="1">
    <location>
        <begin position="25"/>
        <end position="48"/>
    </location>
</feature>
<accession>A0A8R7TFJ4</accession>
<evidence type="ECO:0000313" key="2">
    <source>
        <dbReference type="EnsemblPlants" id="TuG1812G0200002055.01.T01"/>
    </source>
</evidence>
<feature type="compositionally biased region" description="Low complexity" evidence="1">
    <location>
        <begin position="72"/>
        <end position="93"/>
    </location>
</feature>
<protein>
    <submittedName>
        <fullName evidence="2">Uncharacterized protein</fullName>
    </submittedName>
</protein>
<dbReference type="Gramene" id="TuG1812G0200002055.01.T01">
    <property type="protein sequence ID" value="TuG1812G0200002055.01.T01"/>
    <property type="gene ID" value="TuG1812G0200002055.01"/>
</dbReference>
<dbReference type="AlphaFoldDB" id="A0A8R7TFJ4"/>
<evidence type="ECO:0000256" key="1">
    <source>
        <dbReference type="SAM" id="MobiDB-lite"/>
    </source>
</evidence>
<feature type="region of interest" description="Disordered" evidence="1">
    <location>
        <begin position="60"/>
        <end position="108"/>
    </location>
</feature>
<dbReference type="EnsemblPlants" id="TuG1812U0000144500.01.T01">
    <property type="protein sequence ID" value="TuG1812U0000144500.01.T01"/>
    <property type="gene ID" value="TuG1812U0000144500.01"/>
</dbReference>
<sequence>MKNKSTADAVTITLVAVATRRLLDVQDHTKRSTATPAPSWSKEPPRIAAIPRERLRVRQRRPPLLPSICTAPTSFGFPEPSTSTTTSRPLPMSVCSTTSTMTLPSCQS</sequence>
<dbReference type="EnsemblPlants" id="TuG1812G0200002055.01.T01">
    <property type="protein sequence ID" value="TuG1812G0200002055.01.T01"/>
    <property type="gene ID" value="TuG1812G0200002055.01"/>
</dbReference>
<evidence type="ECO:0000313" key="3">
    <source>
        <dbReference type="Proteomes" id="UP000015106"/>
    </source>
</evidence>
<keyword evidence="3" id="KW-1185">Reference proteome</keyword>
<name>A0A8R7TFJ4_TRIUA</name>
<dbReference type="Gramene" id="TuG1812U0000144500.01.T01">
    <property type="protein sequence ID" value="TuG1812U0000144500.01.T01"/>
    <property type="gene ID" value="TuG1812U0000144500.01"/>
</dbReference>
<reference evidence="2" key="2">
    <citation type="submission" date="2018-03" db="EMBL/GenBank/DDBJ databases">
        <title>The Triticum urartu genome reveals the dynamic nature of wheat genome evolution.</title>
        <authorList>
            <person name="Ling H."/>
            <person name="Ma B."/>
            <person name="Shi X."/>
            <person name="Liu H."/>
            <person name="Dong L."/>
            <person name="Sun H."/>
            <person name="Cao Y."/>
            <person name="Gao Q."/>
            <person name="Zheng S."/>
            <person name="Li Y."/>
            <person name="Yu Y."/>
            <person name="Du H."/>
            <person name="Qi M."/>
            <person name="Li Y."/>
            <person name="Yu H."/>
            <person name="Cui Y."/>
            <person name="Wang N."/>
            <person name="Chen C."/>
            <person name="Wu H."/>
            <person name="Zhao Y."/>
            <person name="Zhang J."/>
            <person name="Li Y."/>
            <person name="Zhou W."/>
            <person name="Zhang B."/>
            <person name="Hu W."/>
            <person name="Eijk M."/>
            <person name="Tang J."/>
            <person name="Witsenboer H."/>
            <person name="Zhao S."/>
            <person name="Li Z."/>
            <person name="Zhang A."/>
            <person name="Wang D."/>
            <person name="Liang C."/>
        </authorList>
    </citation>
    <scope>NUCLEOTIDE SEQUENCE [LARGE SCALE GENOMIC DNA]</scope>
    <source>
        <strain evidence="2">cv. G1812</strain>
    </source>
</reference>
<proteinExistence type="predicted"/>
<dbReference type="Proteomes" id="UP000015106">
    <property type="component" value="Chromosome 2"/>
</dbReference>
<organism evidence="2 3">
    <name type="scientific">Triticum urartu</name>
    <name type="common">Red wild einkorn</name>
    <name type="synonym">Crithodium urartu</name>
    <dbReference type="NCBI Taxonomy" id="4572"/>
    <lineage>
        <taxon>Eukaryota</taxon>
        <taxon>Viridiplantae</taxon>
        <taxon>Streptophyta</taxon>
        <taxon>Embryophyta</taxon>
        <taxon>Tracheophyta</taxon>
        <taxon>Spermatophyta</taxon>
        <taxon>Magnoliopsida</taxon>
        <taxon>Liliopsida</taxon>
        <taxon>Poales</taxon>
        <taxon>Poaceae</taxon>
        <taxon>BOP clade</taxon>
        <taxon>Pooideae</taxon>
        <taxon>Triticodae</taxon>
        <taxon>Triticeae</taxon>
        <taxon>Triticinae</taxon>
        <taxon>Triticum</taxon>
    </lineage>
</organism>
<feature type="compositionally biased region" description="Polar residues" evidence="1">
    <location>
        <begin position="94"/>
        <end position="108"/>
    </location>
</feature>
<reference evidence="3" key="1">
    <citation type="journal article" date="2013" name="Nature">
        <title>Draft genome of the wheat A-genome progenitor Triticum urartu.</title>
        <authorList>
            <person name="Ling H.Q."/>
            <person name="Zhao S."/>
            <person name="Liu D."/>
            <person name="Wang J."/>
            <person name="Sun H."/>
            <person name="Zhang C."/>
            <person name="Fan H."/>
            <person name="Li D."/>
            <person name="Dong L."/>
            <person name="Tao Y."/>
            <person name="Gao C."/>
            <person name="Wu H."/>
            <person name="Li Y."/>
            <person name="Cui Y."/>
            <person name="Guo X."/>
            <person name="Zheng S."/>
            <person name="Wang B."/>
            <person name="Yu K."/>
            <person name="Liang Q."/>
            <person name="Yang W."/>
            <person name="Lou X."/>
            <person name="Chen J."/>
            <person name="Feng M."/>
            <person name="Jian J."/>
            <person name="Zhang X."/>
            <person name="Luo G."/>
            <person name="Jiang Y."/>
            <person name="Liu J."/>
            <person name="Wang Z."/>
            <person name="Sha Y."/>
            <person name="Zhang B."/>
            <person name="Wu H."/>
            <person name="Tang D."/>
            <person name="Shen Q."/>
            <person name="Xue P."/>
            <person name="Zou S."/>
            <person name="Wang X."/>
            <person name="Liu X."/>
            <person name="Wang F."/>
            <person name="Yang Y."/>
            <person name="An X."/>
            <person name="Dong Z."/>
            <person name="Zhang K."/>
            <person name="Zhang X."/>
            <person name="Luo M.C."/>
            <person name="Dvorak J."/>
            <person name="Tong Y."/>
            <person name="Wang J."/>
            <person name="Yang H."/>
            <person name="Li Z."/>
            <person name="Wang D."/>
            <person name="Zhang A."/>
            <person name="Wang J."/>
        </authorList>
    </citation>
    <scope>NUCLEOTIDE SEQUENCE</scope>
    <source>
        <strain evidence="3">cv. G1812</strain>
    </source>
</reference>